<comment type="caution">
    <text evidence="1">The sequence shown here is derived from an EMBL/GenBank/DDBJ whole genome shotgun (WGS) entry which is preliminary data.</text>
</comment>
<feature type="non-terminal residue" evidence="1">
    <location>
        <position position="1"/>
    </location>
</feature>
<evidence type="ECO:0000313" key="1">
    <source>
        <dbReference type="EMBL" id="GAG91698.1"/>
    </source>
</evidence>
<organism evidence="1">
    <name type="scientific">marine sediment metagenome</name>
    <dbReference type="NCBI Taxonomy" id="412755"/>
    <lineage>
        <taxon>unclassified sequences</taxon>
        <taxon>metagenomes</taxon>
        <taxon>ecological metagenomes</taxon>
    </lineage>
</organism>
<proteinExistence type="predicted"/>
<dbReference type="EMBL" id="BART01028636">
    <property type="protein sequence ID" value="GAG91698.1"/>
    <property type="molecule type" value="Genomic_DNA"/>
</dbReference>
<gene>
    <name evidence="1" type="ORF">S01H4_50439</name>
</gene>
<dbReference type="AlphaFoldDB" id="X1C5L7"/>
<reference evidence="1" key="1">
    <citation type="journal article" date="2014" name="Front. Microbiol.">
        <title>High frequency of phylogenetically diverse reductive dehalogenase-homologous genes in deep subseafloor sedimentary metagenomes.</title>
        <authorList>
            <person name="Kawai M."/>
            <person name="Futagami T."/>
            <person name="Toyoda A."/>
            <person name="Takaki Y."/>
            <person name="Nishi S."/>
            <person name="Hori S."/>
            <person name="Arai W."/>
            <person name="Tsubouchi T."/>
            <person name="Morono Y."/>
            <person name="Uchiyama I."/>
            <person name="Ito T."/>
            <person name="Fujiyama A."/>
            <person name="Inagaki F."/>
            <person name="Takami H."/>
        </authorList>
    </citation>
    <scope>NUCLEOTIDE SEQUENCE</scope>
    <source>
        <strain evidence="1">Expedition CK06-06</strain>
    </source>
</reference>
<protein>
    <submittedName>
        <fullName evidence="1">Uncharacterized protein</fullName>
    </submittedName>
</protein>
<sequence>RFSLESPLGPVQISFTHRNFLPGVMALNVLRAGDIGVILLDSKVRAL</sequence>
<accession>X1C5L7</accession>
<name>X1C5L7_9ZZZZ</name>